<accession>A0A7R5WD75</accession>
<name>A0A7R5WD75_9POXV</name>
<protein>
    <submittedName>
        <fullName evidence="1">Putative apoptosis inhibitor</fullName>
    </submittedName>
</protein>
<dbReference type="Pfam" id="PF14388">
    <property type="entry name" value="DUF4419"/>
    <property type="match status" value="1"/>
</dbReference>
<keyword evidence="2" id="KW-1185">Reference proteome</keyword>
<sequence>MIPSNIKIRFEPLLPLKNHVSSGFQGNLDQLANVSKSLFELNILARNKRFEMIIDPKMIWHCILHQTYLLINFNQPLLENFVRQVPDTELPEIKTKKDIFPYYREKFDKVYNCSLFRKWVTETSFTTQTDSDIDIIKMMFVGSVMTTQEVIKRVYNCLTAINIVGTKDDWVQLQNKVMNMPFLLAKLPQSIKKWQNDLLYLIDKCIETKDFELNLPFWSQFFTFSDEYTEGCFRGPFAVLQRFMVDFSQSDQMLIERDRRIFLHNIHNEETRSTLTIGGRKYTLTAGANKVKVMDENMLDLGLGYTLAENGKY</sequence>
<dbReference type="EMBL" id="KR095315">
    <property type="protein sequence ID" value="AKS26432.1"/>
    <property type="molecule type" value="Genomic_DNA"/>
</dbReference>
<organism evidence="1 2">
    <name type="scientific">Diachasmimorpha longicaudata entomopoxvirus</name>
    <dbReference type="NCBI Taxonomy" id="109981"/>
    <lineage>
        <taxon>Viruses</taxon>
        <taxon>Varidnaviria</taxon>
        <taxon>Bamfordvirae</taxon>
        <taxon>Nucleocytoviricota</taxon>
        <taxon>Pokkesviricetes</taxon>
        <taxon>Chitovirales</taxon>
        <taxon>Poxviridae</taxon>
        <taxon>Entomopoxvirinae</taxon>
        <taxon>Epsilonentomopoxvirus</taxon>
        <taxon>Epsilonentomopoxvirus dlongicaudata</taxon>
        <taxon>Diachasmimorpha entomopoxvirus</taxon>
    </lineage>
</organism>
<dbReference type="Proteomes" id="UP000593702">
    <property type="component" value="Segment"/>
</dbReference>
<evidence type="ECO:0000313" key="1">
    <source>
        <dbReference type="EMBL" id="AKS26432.1"/>
    </source>
</evidence>
<dbReference type="PANTHER" id="PTHR31252:SF11">
    <property type="entry name" value="DUF4419 DOMAIN-CONTAINING PROTEIN"/>
    <property type="match status" value="1"/>
</dbReference>
<gene>
    <name evidence="1" type="ORF">DLEV_141</name>
</gene>
<reference evidence="1 2" key="1">
    <citation type="submission" date="2015-04" db="EMBL/GenBank/DDBJ databases">
        <title>Diachasmimorpha longicaudata entomopoxvirus genome.</title>
        <authorList>
            <person name="Coffman K.A."/>
            <person name="Burke G.R."/>
        </authorList>
    </citation>
    <scope>NUCLEOTIDE SEQUENCE [LARGE SCALE GENOMIC DNA]</scope>
</reference>
<proteinExistence type="predicted"/>
<dbReference type="PANTHER" id="PTHR31252">
    <property type="entry name" value="DUF4419 DOMAIN-CONTAINING PROTEIN"/>
    <property type="match status" value="1"/>
</dbReference>
<dbReference type="InterPro" id="IPR025533">
    <property type="entry name" value="DUF4419"/>
</dbReference>
<evidence type="ECO:0000313" key="2">
    <source>
        <dbReference type="Proteomes" id="UP000593702"/>
    </source>
</evidence>